<dbReference type="PANTHER" id="PTHR22893:SF91">
    <property type="entry name" value="NADPH DEHYDROGENASE 2-RELATED"/>
    <property type="match status" value="1"/>
</dbReference>
<keyword evidence="3" id="KW-0560">Oxidoreductase</keyword>
<dbReference type="GO" id="GO:0016491">
    <property type="term" value="F:oxidoreductase activity"/>
    <property type="evidence" value="ECO:0007669"/>
    <property type="project" value="UniProtKB-KW"/>
</dbReference>
<dbReference type="InterPro" id="IPR013785">
    <property type="entry name" value="Aldolase_TIM"/>
</dbReference>
<dbReference type="PANTHER" id="PTHR22893">
    <property type="entry name" value="NADH OXIDOREDUCTASE-RELATED"/>
    <property type="match status" value="1"/>
</dbReference>
<dbReference type="InterPro" id="IPR045247">
    <property type="entry name" value="Oye-like"/>
</dbReference>
<dbReference type="Pfam" id="PF00724">
    <property type="entry name" value="Oxidored_FMN"/>
    <property type="match status" value="1"/>
</dbReference>
<gene>
    <name evidence="3" type="ORF">BJ981_005280</name>
</gene>
<evidence type="ECO:0000313" key="4">
    <source>
        <dbReference type="Proteomes" id="UP000588112"/>
    </source>
</evidence>
<dbReference type="EC" id="1.-.-.-" evidence="3"/>
<protein>
    <submittedName>
        <fullName evidence="3">N-ethylmaleimide reductase</fullName>
        <ecNumber evidence="3">1.-.-.-</ecNumber>
    </submittedName>
</protein>
<dbReference type="SUPFAM" id="SSF51395">
    <property type="entry name" value="FMN-linked oxidoreductases"/>
    <property type="match status" value="1"/>
</dbReference>
<sequence length="356" mass="37514">MPDLFEPVRLGRLRLPNRLVMSPMTRSRADERGVPHPEAALYYAQRATAGLIIAEGTQPSLAGQGHPGTPGLHTPEQARAWRAVTGAVHAAGGRVFVQLMHAGRIGHPCVNGLWPVAPSPVRAAGRLFTHTGMRELPVPRELSASEIRATLSDFAGAARLAVEAGFDGVELHGGNGYLVHQFLAARTNRRRDAYGRDRGRFAADLVAVVAEAVGADRVGLRITPGDRCNDMAEEDAEDFYPDLVARLAPIGLLYLHIAGVAAGSAAAGRLRACWPGALVAAPGSGGTPRPDGGRADGERWLAAGADLVAYGRGFLANPDFVERLRTGAPLNSADPATYYGGGARGYTDYSRAPSPT</sequence>
<feature type="domain" description="NADH:flavin oxidoreductase/NADH oxidase N-terminal" evidence="2">
    <location>
        <begin position="3"/>
        <end position="233"/>
    </location>
</feature>
<dbReference type="RefSeq" id="WP_184614758.1">
    <property type="nucleotide sequence ID" value="NZ_BOOS01000077.1"/>
</dbReference>
<dbReference type="CDD" id="cd02933">
    <property type="entry name" value="OYE_like_FMN"/>
    <property type="match status" value="1"/>
</dbReference>
<feature type="region of interest" description="Disordered" evidence="1">
    <location>
        <begin position="336"/>
        <end position="356"/>
    </location>
</feature>
<accession>A0A7W8Z8T6</accession>
<keyword evidence="4" id="KW-1185">Reference proteome</keyword>
<evidence type="ECO:0000259" key="2">
    <source>
        <dbReference type="Pfam" id="PF00724"/>
    </source>
</evidence>
<reference evidence="3 4" key="1">
    <citation type="submission" date="2020-08" db="EMBL/GenBank/DDBJ databases">
        <title>Sequencing the genomes of 1000 actinobacteria strains.</title>
        <authorList>
            <person name="Klenk H.-P."/>
        </authorList>
    </citation>
    <scope>NUCLEOTIDE SEQUENCE [LARGE SCALE GENOMIC DNA]</scope>
    <source>
        <strain evidence="3 4">DSM 45790</strain>
    </source>
</reference>
<dbReference type="AlphaFoldDB" id="A0A7W8Z8T6"/>
<dbReference type="Proteomes" id="UP000588112">
    <property type="component" value="Unassembled WGS sequence"/>
</dbReference>
<dbReference type="InterPro" id="IPR001155">
    <property type="entry name" value="OxRdtase_FMN_N"/>
</dbReference>
<dbReference type="Gene3D" id="3.20.20.70">
    <property type="entry name" value="Aldolase class I"/>
    <property type="match status" value="1"/>
</dbReference>
<dbReference type="GO" id="GO:0010181">
    <property type="term" value="F:FMN binding"/>
    <property type="evidence" value="ECO:0007669"/>
    <property type="project" value="InterPro"/>
</dbReference>
<evidence type="ECO:0000256" key="1">
    <source>
        <dbReference type="SAM" id="MobiDB-lite"/>
    </source>
</evidence>
<organism evidence="3 4">
    <name type="scientific">Sphaerisporangium krabiense</name>
    <dbReference type="NCBI Taxonomy" id="763782"/>
    <lineage>
        <taxon>Bacteria</taxon>
        <taxon>Bacillati</taxon>
        <taxon>Actinomycetota</taxon>
        <taxon>Actinomycetes</taxon>
        <taxon>Streptosporangiales</taxon>
        <taxon>Streptosporangiaceae</taxon>
        <taxon>Sphaerisporangium</taxon>
    </lineage>
</organism>
<comment type="caution">
    <text evidence="3">The sequence shown here is derived from an EMBL/GenBank/DDBJ whole genome shotgun (WGS) entry which is preliminary data.</text>
</comment>
<proteinExistence type="predicted"/>
<dbReference type="EMBL" id="JACHBR010000001">
    <property type="protein sequence ID" value="MBB5629581.1"/>
    <property type="molecule type" value="Genomic_DNA"/>
</dbReference>
<name>A0A7W8Z8T6_9ACTN</name>
<evidence type="ECO:0000313" key="3">
    <source>
        <dbReference type="EMBL" id="MBB5629581.1"/>
    </source>
</evidence>